<dbReference type="EMBL" id="MNCJ02000325">
    <property type="protein sequence ID" value="KAF5786126.1"/>
    <property type="molecule type" value="Genomic_DNA"/>
</dbReference>
<evidence type="ECO:0000313" key="3">
    <source>
        <dbReference type="Proteomes" id="UP000215914"/>
    </source>
</evidence>
<accession>A0A251TL51</accession>
<reference evidence="1" key="3">
    <citation type="submission" date="2020-06" db="EMBL/GenBank/DDBJ databases">
        <title>Helianthus annuus Genome sequencing and assembly Release 2.</title>
        <authorList>
            <person name="Gouzy J."/>
            <person name="Langlade N."/>
            <person name="Munos S."/>
        </authorList>
    </citation>
    <scope>NUCLEOTIDE SEQUENCE</scope>
    <source>
        <tissue evidence="1">Leaves</tissue>
    </source>
</reference>
<dbReference type="Proteomes" id="UP000215914">
    <property type="component" value="Chromosome 10"/>
</dbReference>
<sequence>MSSEPFPSEFLKDTSRIRRNRWKLRIIGRGARLQLRLLAVGAVMVVVDRLIFAGRLLGLAYIGIRSQCWRLFMNGRTKQEMCRAFAKNGGKRSFDDLQAEMLQGQKLQVFHTLYLHLNYLLKPLKNAYTP</sequence>
<dbReference type="InParanoid" id="A0A251TL51"/>
<gene>
    <name evidence="2" type="ORF">HannXRQ_Chr10g0297381</name>
    <name evidence="1" type="ORF">HanXRQr2_Chr10g0437041</name>
</gene>
<reference evidence="1 3" key="1">
    <citation type="journal article" date="2017" name="Nature">
        <title>The sunflower genome provides insights into oil metabolism, flowering and Asterid evolution.</title>
        <authorList>
            <person name="Badouin H."/>
            <person name="Gouzy J."/>
            <person name="Grassa C.J."/>
            <person name="Murat F."/>
            <person name="Staton S.E."/>
            <person name="Cottret L."/>
            <person name="Lelandais-Briere C."/>
            <person name="Owens G.L."/>
            <person name="Carrere S."/>
            <person name="Mayjonade B."/>
            <person name="Legrand L."/>
            <person name="Gill N."/>
            <person name="Kane N.C."/>
            <person name="Bowers J.E."/>
            <person name="Hubner S."/>
            <person name="Bellec A."/>
            <person name="Berard A."/>
            <person name="Berges H."/>
            <person name="Blanchet N."/>
            <person name="Boniface M.C."/>
            <person name="Brunel D."/>
            <person name="Catrice O."/>
            <person name="Chaidir N."/>
            <person name="Claudel C."/>
            <person name="Donnadieu C."/>
            <person name="Faraut T."/>
            <person name="Fievet G."/>
            <person name="Helmstetter N."/>
            <person name="King M."/>
            <person name="Knapp S.J."/>
            <person name="Lai Z."/>
            <person name="Le Paslier M.C."/>
            <person name="Lippi Y."/>
            <person name="Lorenzon L."/>
            <person name="Mandel J.R."/>
            <person name="Marage G."/>
            <person name="Marchand G."/>
            <person name="Marquand E."/>
            <person name="Bret-Mestries E."/>
            <person name="Morien E."/>
            <person name="Nambeesan S."/>
            <person name="Nguyen T."/>
            <person name="Pegot-Espagnet P."/>
            <person name="Pouilly N."/>
            <person name="Raftis F."/>
            <person name="Sallet E."/>
            <person name="Schiex T."/>
            <person name="Thomas J."/>
            <person name="Vandecasteele C."/>
            <person name="Vares D."/>
            <person name="Vear F."/>
            <person name="Vautrin S."/>
            <person name="Crespi M."/>
            <person name="Mangin B."/>
            <person name="Burke J.M."/>
            <person name="Salse J."/>
            <person name="Munos S."/>
            <person name="Vincourt P."/>
            <person name="Rieseberg L.H."/>
            <person name="Langlade N.B."/>
        </authorList>
    </citation>
    <scope>NUCLEOTIDE SEQUENCE [LARGE SCALE GENOMIC DNA]</scope>
    <source>
        <strain evidence="3">cv. SF193</strain>
        <tissue evidence="1">Leaves</tissue>
    </source>
</reference>
<evidence type="ECO:0000313" key="1">
    <source>
        <dbReference type="EMBL" id="KAF5786126.1"/>
    </source>
</evidence>
<dbReference type="Gramene" id="mRNA:HanXRQr2_Chr10g0437041">
    <property type="protein sequence ID" value="mRNA:HanXRQr2_Chr10g0437041"/>
    <property type="gene ID" value="HanXRQr2_Chr10g0437041"/>
</dbReference>
<name>A0A251TL51_HELAN</name>
<organism evidence="2 3">
    <name type="scientific">Helianthus annuus</name>
    <name type="common">Common sunflower</name>
    <dbReference type="NCBI Taxonomy" id="4232"/>
    <lineage>
        <taxon>Eukaryota</taxon>
        <taxon>Viridiplantae</taxon>
        <taxon>Streptophyta</taxon>
        <taxon>Embryophyta</taxon>
        <taxon>Tracheophyta</taxon>
        <taxon>Spermatophyta</taxon>
        <taxon>Magnoliopsida</taxon>
        <taxon>eudicotyledons</taxon>
        <taxon>Gunneridae</taxon>
        <taxon>Pentapetalae</taxon>
        <taxon>asterids</taxon>
        <taxon>campanulids</taxon>
        <taxon>Asterales</taxon>
        <taxon>Asteraceae</taxon>
        <taxon>Asteroideae</taxon>
        <taxon>Heliantheae alliance</taxon>
        <taxon>Heliantheae</taxon>
        <taxon>Helianthus</taxon>
    </lineage>
</organism>
<keyword evidence="1" id="KW-0560">Oxidoreductase</keyword>
<dbReference type="STRING" id="4232.A0A251TL51"/>
<dbReference type="EMBL" id="CM007899">
    <property type="protein sequence ID" value="OTG11316.1"/>
    <property type="molecule type" value="Genomic_DNA"/>
</dbReference>
<dbReference type="GO" id="GO:0141152">
    <property type="term" value="F:glycerol-3-phosphate dehydrogenase (NAD+) activity"/>
    <property type="evidence" value="ECO:0007669"/>
    <property type="project" value="UniProtKB-EC"/>
</dbReference>
<proteinExistence type="predicted"/>
<dbReference type="AlphaFoldDB" id="A0A251TL51"/>
<dbReference type="EC" id="1.1.1.8" evidence="1"/>
<reference evidence="2" key="2">
    <citation type="submission" date="2017-02" db="EMBL/GenBank/DDBJ databases">
        <title>Sunflower complete genome.</title>
        <authorList>
            <person name="Langlade N."/>
            <person name="Munos S."/>
        </authorList>
    </citation>
    <scope>NUCLEOTIDE SEQUENCE [LARGE SCALE GENOMIC DNA]</scope>
    <source>
        <tissue evidence="2">Leaves</tissue>
    </source>
</reference>
<protein>
    <submittedName>
        <fullName evidence="1">Glycerol-3-phosphate dehydrogenase (NAD(+))</fullName>
        <ecNumber evidence="1">1.1.1.8</ecNumber>
    </submittedName>
</protein>
<evidence type="ECO:0000313" key="2">
    <source>
        <dbReference type="EMBL" id="OTG11316.1"/>
    </source>
</evidence>
<keyword evidence="3" id="KW-1185">Reference proteome</keyword>